<evidence type="ECO:0000313" key="3">
    <source>
        <dbReference type="Proteomes" id="UP001597277"/>
    </source>
</evidence>
<dbReference type="InterPro" id="IPR036170">
    <property type="entry name" value="YezG-like_sf"/>
</dbReference>
<accession>A0ABW4L5W4</accession>
<reference evidence="3" key="1">
    <citation type="journal article" date="2019" name="Int. J. Syst. Evol. Microbiol.">
        <title>The Global Catalogue of Microorganisms (GCM) 10K type strain sequencing project: providing services to taxonomists for standard genome sequencing and annotation.</title>
        <authorList>
            <consortium name="The Broad Institute Genomics Platform"/>
            <consortium name="The Broad Institute Genome Sequencing Center for Infectious Disease"/>
            <person name="Wu L."/>
            <person name="Ma J."/>
        </authorList>
    </citation>
    <scope>NUCLEOTIDE SEQUENCE [LARGE SCALE GENOMIC DNA]</scope>
    <source>
        <strain evidence="3">JCM 17130</strain>
    </source>
</reference>
<name>A0ABW4L5W4_9MICO</name>
<dbReference type="RefSeq" id="WP_388007991.1">
    <property type="nucleotide sequence ID" value="NZ_JBHUEE010000007.1"/>
</dbReference>
<organism evidence="2 3">
    <name type="scientific">Georgenia deserti</name>
    <dbReference type="NCBI Taxonomy" id="2093781"/>
    <lineage>
        <taxon>Bacteria</taxon>
        <taxon>Bacillati</taxon>
        <taxon>Actinomycetota</taxon>
        <taxon>Actinomycetes</taxon>
        <taxon>Micrococcales</taxon>
        <taxon>Bogoriellaceae</taxon>
        <taxon>Georgenia</taxon>
    </lineage>
</organism>
<keyword evidence="3" id="KW-1185">Reference proteome</keyword>
<sequence>MSTILQKAVTPQMSAAYLGQGLDRVAGYVVPAADAAEVTSTAGLFELHGLGFEGTPFSPEGPIDILHFPTSPTAVVLPATGGVDEEGRKATGGTFVEHPPFSGTGFTAAGDAVVPLSWIEHTRLPSGARLWRFTPDADEPQLIGTYHGVAFGWQNHLEEDVFRAVPPSKLVGHVAKTEAGTFAADVATDEDGQPSVVTLVSHVEPEGQGFTRTEAGMWAKKIPAEDADEIFELHATATWQGIPVRMVDQGPNAEGETVAHVTSLLHNAITAEQLGMDKLDVGVYEKTVQLPELTNVQYAQRVPRTWARESQLQKVQENAAGGPGQPAAMAPTGTQQAATVGTPRINVPAGADPDANPMNKHAAHLQRVAQGLVNVAPSDWKSARVLARMVGRRGEIVAVYTGEDDKQHPLKGLPRDVGRALAEMKKASYEEGKGAWITALVTLERSGKLTLNIDRTNEQKWTTPPEPEDYAEELRRYPRSEDNIPDWLRQGRDAAES</sequence>
<feature type="region of interest" description="Disordered" evidence="1">
    <location>
        <begin position="455"/>
        <end position="497"/>
    </location>
</feature>
<evidence type="ECO:0000256" key="1">
    <source>
        <dbReference type="SAM" id="MobiDB-lite"/>
    </source>
</evidence>
<feature type="region of interest" description="Disordered" evidence="1">
    <location>
        <begin position="315"/>
        <end position="337"/>
    </location>
</feature>
<feature type="compositionally biased region" description="Basic and acidic residues" evidence="1">
    <location>
        <begin position="472"/>
        <end position="482"/>
    </location>
</feature>
<dbReference type="SUPFAM" id="SSF160424">
    <property type="entry name" value="BH3703-like"/>
    <property type="match status" value="1"/>
</dbReference>
<comment type="caution">
    <text evidence="2">The sequence shown here is derived from an EMBL/GenBank/DDBJ whole genome shotgun (WGS) entry which is preliminary data.</text>
</comment>
<dbReference type="EMBL" id="JBHUEE010000007">
    <property type="protein sequence ID" value="MFD1718860.1"/>
    <property type="molecule type" value="Genomic_DNA"/>
</dbReference>
<proteinExistence type="predicted"/>
<protein>
    <submittedName>
        <fullName evidence="2">Uncharacterized protein</fullName>
    </submittedName>
</protein>
<dbReference type="Proteomes" id="UP001597277">
    <property type="component" value="Unassembled WGS sequence"/>
</dbReference>
<evidence type="ECO:0000313" key="2">
    <source>
        <dbReference type="EMBL" id="MFD1718860.1"/>
    </source>
</evidence>
<gene>
    <name evidence="2" type="ORF">ACFSE6_13515</name>
</gene>